<comment type="caution">
    <text evidence="1">The sequence shown here is derived from an EMBL/GenBank/DDBJ whole genome shotgun (WGS) entry which is preliminary data.</text>
</comment>
<proteinExistence type="predicted"/>
<dbReference type="Proteomes" id="UP000016491">
    <property type="component" value="Unassembled WGS sequence"/>
</dbReference>
<protein>
    <submittedName>
        <fullName evidence="1">Uncharacterized protein</fullName>
    </submittedName>
</protein>
<name>A0ABC9U3P5_CLOSY</name>
<evidence type="ECO:0000313" key="2">
    <source>
        <dbReference type="Proteomes" id="UP000016491"/>
    </source>
</evidence>
<dbReference type="AlphaFoldDB" id="A0ABC9U3P5"/>
<accession>A0ABC9U3P5</accession>
<sequence length="44" mass="4839">MANNALVFVFFILIPLSLSITLHKIPKKNTGKALPLGDKNTFLV</sequence>
<dbReference type="EMBL" id="AWSU01000016">
    <property type="protein sequence ID" value="ERI80609.1"/>
    <property type="molecule type" value="Genomic_DNA"/>
</dbReference>
<gene>
    <name evidence="1" type="ORF">CLOSYM_00187</name>
</gene>
<reference evidence="1 2" key="1">
    <citation type="submission" date="2013-07" db="EMBL/GenBank/DDBJ databases">
        <authorList>
            <person name="Weinstock G."/>
            <person name="Sodergren E."/>
            <person name="Wylie T."/>
            <person name="Fulton L."/>
            <person name="Fulton R."/>
            <person name="Fronick C."/>
            <person name="O'Laughlin M."/>
            <person name="Godfrey J."/>
            <person name="Miner T."/>
            <person name="Herter B."/>
            <person name="Appelbaum E."/>
            <person name="Cordes M."/>
            <person name="Lek S."/>
            <person name="Wollam A."/>
            <person name="Pepin K.H."/>
            <person name="Palsikar V.B."/>
            <person name="Mitreva M."/>
            <person name="Wilson R.K."/>
        </authorList>
    </citation>
    <scope>NUCLEOTIDE SEQUENCE [LARGE SCALE GENOMIC DNA]</scope>
    <source>
        <strain evidence="1 2">ATCC 14940</strain>
    </source>
</reference>
<organism evidence="1 2">
    <name type="scientific">[Clostridium] symbiosum ATCC 14940</name>
    <dbReference type="NCBI Taxonomy" id="411472"/>
    <lineage>
        <taxon>Bacteria</taxon>
        <taxon>Bacillati</taxon>
        <taxon>Bacillota</taxon>
        <taxon>Clostridia</taxon>
        <taxon>Lachnospirales</taxon>
        <taxon>Lachnospiraceae</taxon>
        <taxon>Otoolea</taxon>
    </lineage>
</organism>
<evidence type="ECO:0000313" key="1">
    <source>
        <dbReference type="EMBL" id="ERI80609.1"/>
    </source>
</evidence>